<dbReference type="EMBL" id="JABWDY010037034">
    <property type="protein sequence ID" value="KAF5180721.1"/>
    <property type="molecule type" value="Genomic_DNA"/>
</dbReference>
<protein>
    <submittedName>
        <fullName evidence="1">Uncharacterized protein</fullName>
    </submittedName>
</protein>
<accession>A0A7J6V804</accession>
<keyword evidence="2" id="KW-1185">Reference proteome</keyword>
<sequence length="99" mass="11013">MVIETLPDTQKQVSTEHILIFNVMAINNVHVVEIDMEPFRVNIRFKGQVQSSKSVDSPGHLVIYARPPTVFPVQYCGSHGEVLSMQPSLATCFLQATSL</sequence>
<reference evidence="1 2" key="1">
    <citation type="submission" date="2020-06" db="EMBL/GenBank/DDBJ databases">
        <title>Transcriptomic and genomic resources for Thalictrum thalictroides and T. hernandezii: Facilitating candidate gene discovery in an emerging model plant lineage.</title>
        <authorList>
            <person name="Arias T."/>
            <person name="Riano-Pachon D.M."/>
            <person name="Di Stilio V.S."/>
        </authorList>
    </citation>
    <scope>NUCLEOTIDE SEQUENCE [LARGE SCALE GENOMIC DNA]</scope>
    <source>
        <strain evidence="2">cv. WT478/WT964</strain>
        <tissue evidence="1">Leaves</tissue>
    </source>
</reference>
<dbReference type="Proteomes" id="UP000554482">
    <property type="component" value="Unassembled WGS sequence"/>
</dbReference>
<dbReference type="AlphaFoldDB" id="A0A7J6V804"/>
<proteinExistence type="predicted"/>
<name>A0A7J6V804_THATH</name>
<organism evidence="1 2">
    <name type="scientific">Thalictrum thalictroides</name>
    <name type="common">Rue-anemone</name>
    <name type="synonym">Anemone thalictroides</name>
    <dbReference type="NCBI Taxonomy" id="46969"/>
    <lineage>
        <taxon>Eukaryota</taxon>
        <taxon>Viridiplantae</taxon>
        <taxon>Streptophyta</taxon>
        <taxon>Embryophyta</taxon>
        <taxon>Tracheophyta</taxon>
        <taxon>Spermatophyta</taxon>
        <taxon>Magnoliopsida</taxon>
        <taxon>Ranunculales</taxon>
        <taxon>Ranunculaceae</taxon>
        <taxon>Thalictroideae</taxon>
        <taxon>Thalictrum</taxon>
    </lineage>
</organism>
<evidence type="ECO:0000313" key="1">
    <source>
        <dbReference type="EMBL" id="KAF5180721.1"/>
    </source>
</evidence>
<gene>
    <name evidence="1" type="ORF">FRX31_029689</name>
</gene>
<comment type="caution">
    <text evidence="1">The sequence shown here is derived from an EMBL/GenBank/DDBJ whole genome shotgun (WGS) entry which is preliminary data.</text>
</comment>
<evidence type="ECO:0000313" key="2">
    <source>
        <dbReference type="Proteomes" id="UP000554482"/>
    </source>
</evidence>